<dbReference type="SUPFAM" id="SSF56219">
    <property type="entry name" value="DNase I-like"/>
    <property type="match status" value="1"/>
</dbReference>
<keyword evidence="2" id="KW-0269">Exonuclease</keyword>
<protein>
    <submittedName>
        <fullName evidence="2">Endonuclease/Exonuclease/phosphatase family protein</fullName>
    </submittedName>
</protein>
<dbReference type="EMBL" id="FWXV01000011">
    <property type="protein sequence ID" value="SMD25412.1"/>
    <property type="molecule type" value="Genomic_DNA"/>
</dbReference>
<dbReference type="GO" id="GO:0004527">
    <property type="term" value="F:exonuclease activity"/>
    <property type="evidence" value="ECO:0007669"/>
    <property type="project" value="UniProtKB-KW"/>
</dbReference>
<feature type="domain" description="Endonuclease/exonuclease/phosphatase" evidence="1">
    <location>
        <begin position="9"/>
        <end position="261"/>
    </location>
</feature>
<dbReference type="Gene3D" id="3.60.10.10">
    <property type="entry name" value="Endonuclease/exonuclease/phosphatase"/>
    <property type="match status" value="1"/>
</dbReference>
<dbReference type="GO" id="GO:0004767">
    <property type="term" value="F:sphingomyelin phosphodiesterase activity"/>
    <property type="evidence" value="ECO:0007669"/>
    <property type="project" value="InterPro"/>
</dbReference>
<dbReference type="GO" id="GO:0005737">
    <property type="term" value="C:cytoplasm"/>
    <property type="evidence" value="ECO:0007669"/>
    <property type="project" value="TreeGrafter"/>
</dbReference>
<reference evidence="2 3" key="1">
    <citation type="submission" date="2017-04" db="EMBL/GenBank/DDBJ databases">
        <authorList>
            <person name="Afonso C.L."/>
            <person name="Miller P.J."/>
            <person name="Scott M.A."/>
            <person name="Spackman E."/>
            <person name="Goraichik I."/>
            <person name="Dimitrov K.M."/>
            <person name="Suarez D.L."/>
            <person name="Swayne D.E."/>
        </authorList>
    </citation>
    <scope>NUCLEOTIDE SEQUENCE [LARGE SCALE GENOMIC DNA]</scope>
    <source>
        <strain evidence="2 3">DSM 43828</strain>
    </source>
</reference>
<evidence type="ECO:0000259" key="1">
    <source>
        <dbReference type="Pfam" id="PF03372"/>
    </source>
</evidence>
<dbReference type="PANTHER" id="PTHR16320">
    <property type="entry name" value="SPHINGOMYELINASE FAMILY MEMBER"/>
    <property type="match status" value="1"/>
</dbReference>
<keyword evidence="2" id="KW-0540">Nuclease</keyword>
<dbReference type="PANTHER" id="PTHR16320:SF1">
    <property type="entry name" value="SPHINGOMYELINASE DDB_G0288017"/>
    <property type="match status" value="1"/>
</dbReference>
<dbReference type="InterPro" id="IPR038772">
    <property type="entry name" value="Sph/SMPD2-like"/>
</dbReference>
<evidence type="ECO:0000313" key="3">
    <source>
        <dbReference type="Proteomes" id="UP000192674"/>
    </source>
</evidence>
<gene>
    <name evidence="2" type="ORF">SAMN05661093_09100</name>
</gene>
<dbReference type="GO" id="GO:0004519">
    <property type="term" value="F:endonuclease activity"/>
    <property type="evidence" value="ECO:0007669"/>
    <property type="project" value="UniProtKB-KW"/>
</dbReference>
<dbReference type="RefSeq" id="WP_084433402.1">
    <property type="nucleotide sequence ID" value="NZ_FWXV01000011.1"/>
</dbReference>
<keyword evidence="2" id="KW-0378">Hydrolase</keyword>
<name>A0A1Y5Y848_KIBAR</name>
<accession>A0A1Y5Y848</accession>
<dbReference type="Proteomes" id="UP000192674">
    <property type="component" value="Unassembled WGS sequence"/>
</dbReference>
<organism evidence="2 3">
    <name type="scientific">Kibdelosporangium aridum</name>
    <dbReference type="NCBI Taxonomy" id="2030"/>
    <lineage>
        <taxon>Bacteria</taxon>
        <taxon>Bacillati</taxon>
        <taxon>Actinomycetota</taxon>
        <taxon>Actinomycetes</taxon>
        <taxon>Pseudonocardiales</taxon>
        <taxon>Pseudonocardiaceae</taxon>
        <taxon>Kibdelosporangium</taxon>
    </lineage>
</organism>
<dbReference type="OrthoDB" id="3676652at2"/>
<evidence type="ECO:0000313" key="2">
    <source>
        <dbReference type="EMBL" id="SMD25412.1"/>
    </source>
</evidence>
<keyword evidence="2" id="KW-0255">Endonuclease</keyword>
<keyword evidence="3" id="KW-1185">Reference proteome</keyword>
<dbReference type="InterPro" id="IPR005135">
    <property type="entry name" value="Endo/exonuclease/phosphatase"/>
</dbReference>
<dbReference type="InterPro" id="IPR036691">
    <property type="entry name" value="Endo/exonu/phosph_ase_sf"/>
</dbReference>
<dbReference type="Pfam" id="PF03372">
    <property type="entry name" value="Exo_endo_phos"/>
    <property type="match status" value="1"/>
</dbReference>
<sequence length="281" mass="30410">MTTTLDVVSLNVFVGLRSRGAPARSRAVEFCRRLTDLDVDVLLLQEVWTRSLLRFIGARLPSLPHVACRPGLAGQPAGGLAVFSRRSLCAPTYTAFTKTRPGNGNPVFRGKSAVSCRLQGVLTVRTADGKLVLGNTQLTANRDGDWSQANRHHRIHRQQVRIVHDAMRTAGAHTAPLSVLGGDFNIASTSPLYPLIVDNGAWHDPFALTDQPTYRAEYLPAGRTANRIDYLLVSGQPVTSADLILAEPVHLDSGTSFLSDHLAPRIRLHGSRVDGGDSLAV</sequence>
<proteinExistence type="predicted"/>
<dbReference type="AlphaFoldDB" id="A0A1Y5Y848"/>